<comment type="caution">
    <text evidence="3">The sequence shown here is derived from an EMBL/GenBank/DDBJ whole genome shotgun (WGS) entry which is preliminary data.</text>
</comment>
<keyword evidence="2" id="KW-0812">Transmembrane</keyword>
<dbReference type="Proteomes" id="UP000596742">
    <property type="component" value="Unassembled WGS sequence"/>
</dbReference>
<proteinExistence type="predicted"/>
<feature type="region of interest" description="Disordered" evidence="1">
    <location>
        <begin position="601"/>
        <end position="620"/>
    </location>
</feature>
<feature type="region of interest" description="Disordered" evidence="1">
    <location>
        <begin position="1043"/>
        <end position="1080"/>
    </location>
</feature>
<evidence type="ECO:0008006" key="5">
    <source>
        <dbReference type="Google" id="ProtNLM"/>
    </source>
</evidence>
<feature type="compositionally biased region" description="Polar residues" evidence="1">
    <location>
        <begin position="601"/>
        <end position="617"/>
    </location>
</feature>
<keyword evidence="2" id="KW-1133">Transmembrane helix</keyword>
<protein>
    <recommendedName>
        <fullName evidence="5">Ig-like domain-containing protein</fullName>
    </recommendedName>
</protein>
<evidence type="ECO:0000256" key="2">
    <source>
        <dbReference type="SAM" id="Phobius"/>
    </source>
</evidence>
<dbReference type="AlphaFoldDB" id="A0A8B6F9R7"/>
<gene>
    <name evidence="3" type="ORF">MGAL_10B024479</name>
</gene>
<feature type="transmembrane region" description="Helical" evidence="2">
    <location>
        <begin position="306"/>
        <end position="329"/>
    </location>
</feature>
<evidence type="ECO:0000313" key="4">
    <source>
        <dbReference type="Proteomes" id="UP000596742"/>
    </source>
</evidence>
<keyword evidence="4" id="KW-1185">Reference proteome</keyword>
<name>A0A8B6F9R7_MYTGA</name>
<organism evidence="3 4">
    <name type="scientific">Mytilus galloprovincialis</name>
    <name type="common">Mediterranean mussel</name>
    <dbReference type="NCBI Taxonomy" id="29158"/>
    <lineage>
        <taxon>Eukaryota</taxon>
        <taxon>Metazoa</taxon>
        <taxon>Spiralia</taxon>
        <taxon>Lophotrochozoa</taxon>
        <taxon>Mollusca</taxon>
        <taxon>Bivalvia</taxon>
        <taxon>Autobranchia</taxon>
        <taxon>Pteriomorphia</taxon>
        <taxon>Mytilida</taxon>
        <taxon>Mytiloidea</taxon>
        <taxon>Mytilidae</taxon>
        <taxon>Mytilinae</taxon>
        <taxon>Mytilus</taxon>
    </lineage>
</organism>
<feature type="region of interest" description="Disordered" evidence="1">
    <location>
        <begin position="440"/>
        <end position="462"/>
    </location>
</feature>
<feature type="compositionally biased region" description="Low complexity" evidence="1">
    <location>
        <begin position="1009"/>
        <end position="1023"/>
    </location>
</feature>
<accession>A0A8B6F9R7</accession>
<evidence type="ECO:0000256" key="1">
    <source>
        <dbReference type="SAM" id="MobiDB-lite"/>
    </source>
</evidence>
<evidence type="ECO:0000313" key="3">
    <source>
        <dbReference type="EMBL" id="VDI46710.1"/>
    </source>
</evidence>
<feature type="region of interest" description="Disordered" evidence="1">
    <location>
        <begin position="944"/>
        <end position="971"/>
    </location>
</feature>
<reference evidence="3" key="1">
    <citation type="submission" date="2018-11" db="EMBL/GenBank/DDBJ databases">
        <authorList>
            <person name="Alioto T."/>
            <person name="Alioto T."/>
        </authorList>
    </citation>
    <scope>NUCLEOTIDE SEQUENCE</scope>
</reference>
<feature type="region of interest" description="Disordered" evidence="1">
    <location>
        <begin position="1002"/>
        <end position="1029"/>
    </location>
</feature>
<feature type="compositionally biased region" description="Polar residues" evidence="1">
    <location>
        <begin position="952"/>
        <end position="969"/>
    </location>
</feature>
<feature type="compositionally biased region" description="Low complexity" evidence="1">
    <location>
        <begin position="440"/>
        <end position="457"/>
    </location>
</feature>
<keyword evidence="2" id="KW-0472">Membrane</keyword>
<dbReference type="EMBL" id="UYJE01006530">
    <property type="protein sequence ID" value="VDI46710.1"/>
    <property type="molecule type" value="Genomic_DNA"/>
</dbReference>
<dbReference type="OrthoDB" id="6112154at2759"/>
<sequence length="1080" mass="121353">METDKLWFINQTNLKTIVGQEGEAIEIVCSSDTEQYITALTLESNGTIKAIGDNQTVSYSFIPDRTDHLTTFRCADSNYSSIMIEVELSIRYAPAVTIRYANGTIECDCDGIPPIYSVYRLDQISKYGQLVRSVNLTNETFIFKTDQFQYQRNGRYMCIVSNGIPDTSGKELQNSSTHVNYEGPPVFAKENRYVKIGKVGHSSITISFHVYSFPGVEEILLQKLGRMHGKKRKMNKYVLKPTLLYNEFDKKTGVPGYDILIESDDLYIDDMQAYCITVTNRLGATEFQFAIAKTECHVIDQRERKYVFTICIVGAVLFVLIILYFGFFVKRARRNVPIHSNENDDRTYHIYEEIGSILYGGFSNIPFPNTNNNQDPNLTQEHADTISNEYNVQSNDNNLTESNADLPNDELPQHGVAGVHGQHMSISTGDNNIIDDTEQLSDQQSQASNDSDSQPSQTVMIGNVGDRPIIRSSTDSIGKIQEITQTISDAGSGSSGNAMVGNDGNEYENNYQLQVGHLYLDIFDDRPIIKSSTESIAKIRQRSQTISDADSGSSNNALVDNERNNYENTNQLQDGHQYLDILDGRPITVSFTDSITKIHQRSQTISDADSGSSNNALEGNVRNEYENPNQLQDGHQYLDILDDRPIIRSSTDSIANIHQRSQTISDASSRSSNNVLVDNVRNEYENTYQLQDGHLYLNIIDDRPIIRSSTDSIAKIHQRSQTISDAGSESSNNAMVGNERNEYENNYQLQDNHLYLEDRQITISSTDSIAINHQRRQTISDADSGSSNNALVGNVRNKYVNNFQLQDGHPYLDILDDRPIIRSSTDSIAKIHQKRQTLSDASSRSSNNVLVDNVRNEYENTFKLQDGHQYHEIPDDRPITLSSTDSIAKIHQRSQTISDAGSESSNNAIVGNERNEYENNYQLQESHLYLDILDDRQIIISSSDSIEKNQKRSQTISDADDGSSNNSMLGNERNEYENNYQLQDGHLFLAVLDERRNIISATDSSTIKQQQSQPSDDSDSGSSNYVTVGNVGDVFENPYQMILQDHTESHPYTEIIKDRHSGTSSTESDETEVQPGSAKE</sequence>
<feature type="compositionally biased region" description="Basic and acidic residues" evidence="1">
    <location>
        <begin position="1045"/>
        <end position="1061"/>
    </location>
</feature>